<dbReference type="Proteomes" id="UP000225706">
    <property type="component" value="Unassembled WGS sequence"/>
</dbReference>
<evidence type="ECO:0000313" key="3">
    <source>
        <dbReference type="EMBL" id="PFX15699.1"/>
    </source>
</evidence>
<feature type="compositionally biased region" description="Polar residues" evidence="2">
    <location>
        <begin position="188"/>
        <end position="211"/>
    </location>
</feature>
<comment type="caution">
    <text evidence="3">The sequence shown here is derived from an EMBL/GenBank/DDBJ whole genome shotgun (WGS) entry which is preliminary data.</text>
</comment>
<dbReference type="Gene3D" id="1.10.443.10">
    <property type="entry name" value="Intergrase catalytic core"/>
    <property type="match status" value="1"/>
</dbReference>
<dbReference type="STRING" id="50429.A0A2B4RFW7"/>
<feature type="region of interest" description="Disordered" evidence="2">
    <location>
        <begin position="145"/>
        <end position="274"/>
    </location>
</feature>
<keyword evidence="1" id="KW-0233">DNA recombination</keyword>
<dbReference type="AlphaFoldDB" id="A0A2B4RFW7"/>
<feature type="compositionally biased region" description="Basic and acidic residues" evidence="2">
    <location>
        <begin position="147"/>
        <end position="160"/>
    </location>
</feature>
<feature type="compositionally biased region" description="Polar residues" evidence="2">
    <location>
        <begin position="249"/>
        <end position="274"/>
    </location>
</feature>
<evidence type="ECO:0000256" key="2">
    <source>
        <dbReference type="SAM" id="MobiDB-lite"/>
    </source>
</evidence>
<dbReference type="GO" id="GO:0015074">
    <property type="term" value="P:DNA integration"/>
    <property type="evidence" value="ECO:0007669"/>
    <property type="project" value="InterPro"/>
</dbReference>
<evidence type="ECO:0000256" key="1">
    <source>
        <dbReference type="ARBA" id="ARBA00023172"/>
    </source>
</evidence>
<dbReference type="InterPro" id="IPR013762">
    <property type="entry name" value="Integrase-like_cat_sf"/>
</dbReference>
<dbReference type="OrthoDB" id="5963861at2759"/>
<dbReference type="InterPro" id="IPR011010">
    <property type="entry name" value="DNA_brk_join_enz"/>
</dbReference>
<feature type="compositionally biased region" description="Basic and acidic residues" evidence="2">
    <location>
        <begin position="212"/>
        <end position="231"/>
    </location>
</feature>
<evidence type="ECO:0008006" key="5">
    <source>
        <dbReference type="Google" id="ProtNLM"/>
    </source>
</evidence>
<reference evidence="4" key="1">
    <citation type="journal article" date="2017" name="bioRxiv">
        <title>Comparative analysis of the genomes of Stylophora pistillata and Acropora digitifera provides evidence for extensive differences between species of corals.</title>
        <authorList>
            <person name="Voolstra C.R."/>
            <person name="Li Y."/>
            <person name="Liew Y.J."/>
            <person name="Baumgarten S."/>
            <person name="Zoccola D."/>
            <person name="Flot J.-F."/>
            <person name="Tambutte S."/>
            <person name="Allemand D."/>
            <person name="Aranda M."/>
        </authorList>
    </citation>
    <scope>NUCLEOTIDE SEQUENCE [LARGE SCALE GENOMIC DNA]</scope>
</reference>
<accession>A0A2B4RFW7</accession>
<gene>
    <name evidence="3" type="ORF">AWC38_SpisGene20068</name>
</gene>
<dbReference type="EMBL" id="LSMT01000620">
    <property type="protein sequence ID" value="PFX15699.1"/>
    <property type="molecule type" value="Genomic_DNA"/>
</dbReference>
<sequence length="532" mass="59714">MGLQERKQITNILTGKLSADMAKERGEKYFPPENCSHVCTVAVNEEIWDLLPQQGRTVDLAFQKIQDTYVQGISTPILLADKLAKEAQNNKPFDPVATLHHLMSSLVLITQASWSLNIKQRELIKPDLEPPFTKLFKPEIAPTTKIFGDDMPKQLKDMTKSSKAGKQLQRKAPEPRRHKQKPYDYPRFNTNKSQNVAQENPKEQLTSLSHSSMHEEDRRGQGNRSSDRTLLEHTGMVLNSPQPADRQPSGPSSIRQFATSTLDRGTTPSLKENVANNIPGSNCVVNAKSAVSAITEPKNGLTLGNQPLISRFMKGIFRNRAPCPRYESTCDVQVVLSCLSSFASPSQLDLRNLTHKLAMLIALVSAQRTQSIHLPDLQFMKPSNDTVEFVIPTHIKQSQPGYKTPTIILKAYPTDPRLYVINHLNEYFKKTRSLQGEENKLFVSYVQPHRGISKDTIARWIPTVMLKAGLDITKFKPHSSRSAATSKATQACVPVQDILKQAGWSSHWTFDRFYNKPVRKDSTIANSVLKAD</sequence>
<dbReference type="PANTHER" id="PTHR35617:SF3">
    <property type="entry name" value="CORE-BINDING (CB) DOMAIN-CONTAINING PROTEIN"/>
    <property type="match status" value="1"/>
</dbReference>
<dbReference type="SUPFAM" id="SSF56349">
    <property type="entry name" value="DNA breaking-rejoining enzymes"/>
    <property type="match status" value="1"/>
</dbReference>
<proteinExistence type="predicted"/>
<organism evidence="3 4">
    <name type="scientific">Stylophora pistillata</name>
    <name type="common">Smooth cauliflower coral</name>
    <dbReference type="NCBI Taxonomy" id="50429"/>
    <lineage>
        <taxon>Eukaryota</taxon>
        <taxon>Metazoa</taxon>
        <taxon>Cnidaria</taxon>
        <taxon>Anthozoa</taxon>
        <taxon>Hexacorallia</taxon>
        <taxon>Scleractinia</taxon>
        <taxon>Astrocoeniina</taxon>
        <taxon>Pocilloporidae</taxon>
        <taxon>Stylophora</taxon>
    </lineage>
</organism>
<dbReference type="GO" id="GO:0003677">
    <property type="term" value="F:DNA binding"/>
    <property type="evidence" value="ECO:0007669"/>
    <property type="project" value="InterPro"/>
</dbReference>
<keyword evidence="4" id="KW-1185">Reference proteome</keyword>
<protein>
    <recommendedName>
        <fullName evidence="5">Tyr recombinase domain-containing protein</fullName>
    </recommendedName>
</protein>
<dbReference type="PANTHER" id="PTHR35617">
    <property type="entry name" value="PHAGE_INTEGRASE DOMAIN-CONTAINING PROTEIN"/>
    <property type="match status" value="1"/>
</dbReference>
<dbReference type="GO" id="GO:0006310">
    <property type="term" value="P:DNA recombination"/>
    <property type="evidence" value="ECO:0007669"/>
    <property type="project" value="UniProtKB-KW"/>
</dbReference>
<evidence type="ECO:0000313" key="4">
    <source>
        <dbReference type="Proteomes" id="UP000225706"/>
    </source>
</evidence>
<name>A0A2B4RFW7_STYPI</name>